<evidence type="ECO:0000313" key="1">
    <source>
        <dbReference type="EMBL" id="KAG2536127.1"/>
    </source>
</evidence>
<proteinExistence type="predicted"/>
<dbReference type="InterPro" id="IPR038765">
    <property type="entry name" value="Papain-like_cys_pep_sf"/>
</dbReference>
<reference evidence="1" key="1">
    <citation type="submission" date="2020-05" db="EMBL/GenBank/DDBJ databases">
        <title>WGS assembly of Panicum virgatum.</title>
        <authorList>
            <person name="Lovell J.T."/>
            <person name="Jenkins J."/>
            <person name="Shu S."/>
            <person name="Juenger T.E."/>
            <person name="Schmutz J."/>
        </authorList>
    </citation>
    <scope>NUCLEOTIDE SEQUENCE</scope>
    <source>
        <strain evidence="1">AP13</strain>
    </source>
</reference>
<evidence type="ECO:0000313" key="2">
    <source>
        <dbReference type="Proteomes" id="UP000823388"/>
    </source>
</evidence>
<gene>
    <name evidence="1" type="ORF">PVAP13_9NG091600</name>
</gene>
<dbReference type="Gene3D" id="3.40.395.10">
    <property type="entry name" value="Adenoviral Proteinase, Chain A"/>
    <property type="match status" value="1"/>
</dbReference>
<evidence type="ECO:0008006" key="3">
    <source>
        <dbReference type="Google" id="ProtNLM"/>
    </source>
</evidence>
<sequence length="489" mass="57184">MSSAEYSFLFPDYICDENDIAIIQSVVDVPAKKKIIRIDDSFVVRVHLQCLLDPNAFLWSVVNNLRVREGKSVFLENALISYLMYRYDKYPMNHKPDKETDVVQERVTTYINHELLQGLKMQIDAVEKDIDTTDMKWPDLMVHNWPKDEIFKERLQTDGCSCGLFLLNFMEYWNGNALSDNISQTYMSHFRMKLIAILVDSPLNTLKSTQRVAESSVHQLSDFDDTITLTQSEEIATDLLSQPTLFNARETSMGICKYISSIDDKVALSQEWIRSSKPHTIGITLKHLQEILPLDKDMDKDCFNMAVRMIACDHTMFCREPFPHFLDLYIVLGLFGKLWHACLRVIVPFFHAGVYSLFSFDKARRAVSVIDPMSIPAHVNREDTSRFYLNRLQKISKVYDIAMEEVDPEWNDDLYDWILNLSGYLVVNYLNLWDGENIRSRLRMDSQVLRRCFLIELLKFRFNEAEDNIPEDIRRVLRRISCTGDEKYY</sequence>
<organism evidence="1 2">
    <name type="scientific">Panicum virgatum</name>
    <name type="common">Blackwell switchgrass</name>
    <dbReference type="NCBI Taxonomy" id="38727"/>
    <lineage>
        <taxon>Eukaryota</taxon>
        <taxon>Viridiplantae</taxon>
        <taxon>Streptophyta</taxon>
        <taxon>Embryophyta</taxon>
        <taxon>Tracheophyta</taxon>
        <taxon>Spermatophyta</taxon>
        <taxon>Magnoliopsida</taxon>
        <taxon>Liliopsida</taxon>
        <taxon>Poales</taxon>
        <taxon>Poaceae</taxon>
        <taxon>PACMAD clade</taxon>
        <taxon>Panicoideae</taxon>
        <taxon>Panicodae</taxon>
        <taxon>Paniceae</taxon>
        <taxon>Panicinae</taxon>
        <taxon>Panicum</taxon>
        <taxon>Panicum sect. Hiantes</taxon>
    </lineage>
</organism>
<comment type="caution">
    <text evidence="1">The sequence shown here is derived from an EMBL/GenBank/DDBJ whole genome shotgun (WGS) entry which is preliminary data.</text>
</comment>
<dbReference type="AlphaFoldDB" id="A0A8T0MG95"/>
<dbReference type="Proteomes" id="UP000823388">
    <property type="component" value="Chromosome 9N"/>
</dbReference>
<dbReference type="SUPFAM" id="SSF54001">
    <property type="entry name" value="Cysteine proteinases"/>
    <property type="match status" value="1"/>
</dbReference>
<accession>A0A8T0MG95</accession>
<name>A0A8T0MG95_PANVG</name>
<protein>
    <recommendedName>
        <fullName evidence="3">Ubiquitin-like protease family profile domain-containing protein</fullName>
    </recommendedName>
</protein>
<dbReference type="EMBL" id="CM029054">
    <property type="protein sequence ID" value="KAG2536127.1"/>
    <property type="molecule type" value="Genomic_DNA"/>
</dbReference>
<keyword evidence="2" id="KW-1185">Reference proteome</keyword>